<organism evidence="1 2">
    <name type="scientific">Monosporascus cannonballus</name>
    <dbReference type="NCBI Taxonomy" id="155416"/>
    <lineage>
        <taxon>Eukaryota</taxon>
        <taxon>Fungi</taxon>
        <taxon>Dikarya</taxon>
        <taxon>Ascomycota</taxon>
        <taxon>Pezizomycotina</taxon>
        <taxon>Sordariomycetes</taxon>
        <taxon>Xylariomycetidae</taxon>
        <taxon>Xylariales</taxon>
        <taxon>Xylariales incertae sedis</taxon>
        <taxon>Monosporascus</taxon>
    </lineage>
</organism>
<dbReference type="PANTHER" id="PTHR36847">
    <property type="entry name" value="AMIDOLIGASE ENZYME"/>
    <property type="match status" value="1"/>
</dbReference>
<evidence type="ECO:0000313" key="2">
    <source>
        <dbReference type="Proteomes" id="UP000294003"/>
    </source>
</evidence>
<dbReference type="EMBL" id="QJNS01000109">
    <property type="protein sequence ID" value="RYO86801.1"/>
    <property type="molecule type" value="Genomic_DNA"/>
</dbReference>
<name>A0ABY0H7B8_9PEZI</name>
<dbReference type="InterPro" id="IPR022025">
    <property type="entry name" value="Amidoligase_2"/>
</dbReference>
<accession>A0ABY0H7B8</accession>
<evidence type="ECO:0008006" key="3">
    <source>
        <dbReference type="Google" id="ProtNLM"/>
    </source>
</evidence>
<dbReference type="Pfam" id="PF12224">
    <property type="entry name" value="Amidoligase_2"/>
    <property type="match status" value="1"/>
</dbReference>
<dbReference type="Proteomes" id="UP000294003">
    <property type="component" value="Unassembled WGS sequence"/>
</dbReference>
<reference evidence="1 2" key="1">
    <citation type="submission" date="2018-06" db="EMBL/GenBank/DDBJ databases">
        <title>Complete Genomes of Monosporascus.</title>
        <authorList>
            <person name="Robinson A.J."/>
            <person name="Natvig D.O."/>
        </authorList>
    </citation>
    <scope>NUCLEOTIDE SEQUENCE [LARGE SCALE GENOMIC DNA]</scope>
    <source>
        <strain evidence="1 2">CBS 609.92</strain>
    </source>
</reference>
<comment type="caution">
    <text evidence="1">The sequence shown here is derived from an EMBL/GenBank/DDBJ whole genome shotgun (WGS) entry which is preliminary data.</text>
</comment>
<gene>
    <name evidence="1" type="ORF">DL762_004574</name>
</gene>
<keyword evidence="2" id="KW-1185">Reference proteome</keyword>
<proteinExistence type="predicted"/>
<dbReference type="PANTHER" id="PTHR36847:SF1">
    <property type="entry name" value="AMIDOLIGASE ENZYME"/>
    <property type="match status" value="1"/>
</dbReference>
<protein>
    <recommendedName>
        <fullName evidence="3">Amidoligase enzyme</fullName>
    </recommendedName>
</protein>
<evidence type="ECO:0000313" key="1">
    <source>
        <dbReference type="EMBL" id="RYO86801.1"/>
    </source>
</evidence>
<sequence length="445" mass="49590">MNKGKPSGGVEMEGYVAWILEGKPFTNPPTCPWPATARPLVIPQEMIGQRGIDEAETRVVPGNLKAVDLNSARYSHLRSYRNWTVKADPTLNRKQGDYAWLDPIPKQLVDSFAGDDRGWCGVEVCSPALWATDEGVSEIRQVCQILTENLWVLAPENTGLHVHYGKGPDWMSVESLRRIAGLLYAADPILVQLQPQHRRNNIWCLSTSLYSALATGLSAEAAEERLGTDLDTPFSLVEHENVPWWWLATSLFWKFFDRWVAGGRDRDKADTDTAGLGRRGALGTYADNGTNFVPPDPELDLPSSPLAIPEAVRELLKCRHPQVVAELMATGNRRPAYNFSAYRDGRYGIVGNKRTVEFRQATGSFDADEVCALTRVCFRLCEWAAAAELPEYWKLILDCASAKADGAWYDVFDLILADLGLLAEARVLKRIAYKRQGLEPNGKID</sequence>